<proteinExistence type="predicted"/>
<accession>A0ABQ7X249</accession>
<reference evidence="3 4" key="1">
    <citation type="submission" date="2021-05" db="EMBL/GenBank/DDBJ databases">
        <title>Genome Assembly of Synthetic Allotetraploid Brassica napus Reveals Homoeologous Exchanges between Subgenomes.</title>
        <authorList>
            <person name="Davis J.T."/>
        </authorList>
    </citation>
    <scope>NUCLEOTIDE SEQUENCE [LARGE SCALE GENOMIC DNA]</scope>
    <source>
        <strain evidence="4">cv. Da-Ae</strain>
        <tissue evidence="3">Seedling</tissue>
    </source>
</reference>
<feature type="non-terminal residue" evidence="3">
    <location>
        <position position="1"/>
    </location>
</feature>
<keyword evidence="2" id="KW-0472">Membrane</keyword>
<comment type="caution">
    <text evidence="3">The sequence shown here is derived from an EMBL/GenBank/DDBJ whole genome shotgun (WGS) entry which is preliminary data.</text>
</comment>
<protein>
    <submittedName>
        <fullName evidence="3">Uncharacterized protein</fullName>
    </submittedName>
</protein>
<keyword evidence="4" id="KW-1185">Reference proteome</keyword>
<keyword evidence="2" id="KW-1133">Transmembrane helix</keyword>
<sequence length="276" mass="30980">PTHGHGDGHGQGPISLETLSILKSVHPVFFFLGFMLIALIWKFDFSAFMPIGTINHQDHFKLQSQAISHTYNSWKLGEIIATGGLLGSYLAIMTVIFSCGGTQDRFFSETFGVKSIRNRSWSFVERAGALLMIAFLIAQLGATLIAVYTNWGIRKSYGYWMGMGCSYLAIQYYNILPIGHSPVCHGDWKGLAQLGKNKIAFTTKKDFNKEEREAQWAVAQRTLQGLGSCTHSRGMWNHCAGENAGEITVESLWYTFFLRRQIVKIPSERKTEILKV</sequence>
<evidence type="ECO:0000313" key="3">
    <source>
        <dbReference type="EMBL" id="KAH0850010.1"/>
    </source>
</evidence>
<evidence type="ECO:0000256" key="1">
    <source>
        <dbReference type="ARBA" id="ARBA00022842"/>
    </source>
</evidence>
<evidence type="ECO:0000256" key="2">
    <source>
        <dbReference type="SAM" id="Phobius"/>
    </source>
</evidence>
<name>A0ABQ7X249_BRANA</name>
<dbReference type="Proteomes" id="UP000824890">
    <property type="component" value="Unassembled WGS sequence"/>
</dbReference>
<organism evidence="3 4">
    <name type="scientific">Brassica napus</name>
    <name type="common">Rape</name>
    <dbReference type="NCBI Taxonomy" id="3708"/>
    <lineage>
        <taxon>Eukaryota</taxon>
        <taxon>Viridiplantae</taxon>
        <taxon>Streptophyta</taxon>
        <taxon>Embryophyta</taxon>
        <taxon>Tracheophyta</taxon>
        <taxon>Spermatophyta</taxon>
        <taxon>Magnoliopsida</taxon>
        <taxon>eudicotyledons</taxon>
        <taxon>Gunneridae</taxon>
        <taxon>Pentapetalae</taxon>
        <taxon>rosids</taxon>
        <taxon>malvids</taxon>
        <taxon>Brassicales</taxon>
        <taxon>Brassicaceae</taxon>
        <taxon>Brassiceae</taxon>
        <taxon>Brassica</taxon>
    </lineage>
</organism>
<gene>
    <name evidence="3" type="ORF">HID58_095869</name>
</gene>
<feature type="transmembrane region" description="Helical" evidence="2">
    <location>
        <begin position="21"/>
        <end position="41"/>
    </location>
</feature>
<evidence type="ECO:0000313" key="4">
    <source>
        <dbReference type="Proteomes" id="UP000824890"/>
    </source>
</evidence>
<feature type="transmembrane region" description="Helical" evidence="2">
    <location>
        <begin position="79"/>
        <end position="99"/>
    </location>
</feature>
<feature type="transmembrane region" description="Helical" evidence="2">
    <location>
        <begin position="127"/>
        <end position="151"/>
    </location>
</feature>
<keyword evidence="1" id="KW-0460">Magnesium</keyword>
<dbReference type="PANTHER" id="PTHR42861">
    <property type="entry name" value="CALCIUM-TRANSPORTING ATPASE"/>
    <property type="match status" value="1"/>
</dbReference>
<dbReference type="EMBL" id="JAGKQM010002217">
    <property type="protein sequence ID" value="KAH0850010.1"/>
    <property type="molecule type" value="Genomic_DNA"/>
</dbReference>
<keyword evidence="2" id="KW-0812">Transmembrane</keyword>
<dbReference type="Gene3D" id="1.20.1110.10">
    <property type="entry name" value="Calcium-transporting ATPase, transmembrane domain"/>
    <property type="match status" value="2"/>
</dbReference>